<dbReference type="Proteomes" id="UP001249394">
    <property type="component" value="Plasmid punmamed1"/>
</dbReference>
<accession>A0ABY9UP48</accession>
<keyword evidence="2" id="KW-1185">Reference proteome</keyword>
<evidence type="ECO:0000313" key="1">
    <source>
        <dbReference type="EMBL" id="WND24057.1"/>
    </source>
</evidence>
<organism evidence="1 2">
    <name type="scientific">Streptomyces violaceus</name>
    <name type="common">Streptomyces venezuelae</name>
    <dbReference type="NCBI Taxonomy" id="1936"/>
    <lineage>
        <taxon>Bacteria</taxon>
        <taxon>Bacillati</taxon>
        <taxon>Actinomycetota</taxon>
        <taxon>Actinomycetes</taxon>
        <taxon>Kitasatosporales</taxon>
        <taxon>Streptomycetaceae</taxon>
        <taxon>Streptomyces</taxon>
    </lineage>
</organism>
<name>A0ABY9UP48_STRVL</name>
<dbReference type="Pfam" id="PF19746">
    <property type="entry name" value="DUF6233"/>
    <property type="match status" value="1"/>
</dbReference>
<evidence type="ECO:0000313" key="2">
    <source>
        <dbReference type="Proteomes" id="UP001249394"/>
    </source>
</evidence>
<protein>
    <submittedName>
        <fullName evidence="1">DUF6233 domain-containing protein</fullName>
    </submittedName>
</protein>
<gene>
    <name evidence="1" type="ORF">RI060_42825</name>
</gene>
<geneLocation type="plasmid" evidence="1 2">
    <name>punmamed1</name>
</geneLocation>
<dbReference type="EMBL" id="CP134214">
    <property type="protein sequence ID" value="WND24057.1"/>
    <property type="molecule type" value="Genomic_DNA"/>
</dbReference>
<proteinExistence type="predicted"/>
<reference evidence="1 2" key="1">
    <citation type="submission" date="2023-09" db="EMBL/GenBank/DDBJ databases">
        <title>The genome sequence of Streptomyces anthocyanicus.</title>
        <authorList>
            <person name="Mo P."/>
        </authorList>
    </citation>
    <scope>NUCLEOTIDE SEQUENCE [LARGE SCALE GENOMIC DNA]</scope>
    <source>
        <strain evidence="1 2">JCM 4387</strain>
        <plasmid evidence="1 2">punmamed1</plasmid>
    </source>
</reference>
<sequence>MNDMSPEERLAKLKALEEWLDWQLNATRARRRTVEAEVERNRKAAQRAWQEQRWKLEPARDRRTVLHRGGCGIWKGETGFLERQEVLLALEDDSLKVEMCGVCNPEPGLRG</sequence>
<keyword evidence="1" id="KW-0614">Plasmid</keyword>
<dbReference type="InterPro" id="IPR046200">
    <property type="entry name" value="DUF6233"/>
</dbReference>